<organism evidence="2 3">
    <name type="scientific">Parascedosporium putredinis</name>
    <dbReference type="NCBI Taxonomy" id="1442378"/>
    <lineage>
        <taxon>Eukaryota</taxon>
        <taxon>Fungi</taxon>
        <taxon>Dikarya</taxon>
        <taxon>Ascomycota</taxon>
        <taxon>Pezizomycotina</taxon>
        <taxon>Sordariomycetes</taxon>
        <taxon>Hypocreomycetidae</taxon>
        <taxon>Microascales</taxon>
        <taxon>Microascaceae</taxon>
        <taxon>Parascedosporium</taxon>
    </lineage>
</organism>
<dbReference type="InterPro" id="IPR025204">
    <property type="entry name" value="CENP-L"/>
</dbReference>
<dbReference type="AlphaFoldDB" id="A0A9P1GZG7"/>
<evidence type="ECO:0000256" key="1">
    <source>
        <dbReference type="SAM" id="MobiDB-lite"/>
    </source>
</evidence>
<gene>
    <name evidence="2" type="ORF">PPNO1_LOCUS2865</name>
</gene>
<comment type="caution">
    <text evidence="2">The sequence shown here is derived from an EMBL/GenBank/DDBJ whole genome shotgun (WGS) entry which is preliminary data.</text>
</comment>
<proteinExistence type="predicted"/>
<feature type="region of interest" description="Disordered" evidence="1">
    <location>
        <begin position="55"/>
        <end position="84"/>
    </location>
</feature>
<sequence length="348" mass="37853">MLRALSSRLRDTLIGDVVRGVHVGLDTAQSEIGRAGSLESVNLRWIRVNDFLTSHSDRRSPSPDLGADEPDRDEGLGPSGCGGASGSIYGKKRAREGDLDPSHFLRLPLLLLRMPTSLKNVVTEWLSGVFDCHISPLSLGTRGLVRIWETWLKSVPLPTQGPAAKEVVITLGFSLPHLADEPADGTSDNEQRDGNDNVPRGVQQGLRSIDITMQPEDISRFVEAGLRIAQNRTAAGPKPWVGDARTRRILAGGHEQDGWAWKTEAGQTGDEADDEQPFVDALALYLDTHLALNLFHPSVRVTKIASSGFVLTGSRLKVSKTKETKAVCRLLADITRTSLGTEVAQMFK</sequence>
<dbReference type="EMBL" id="CALLCH030000007">
    <property type="protein sequence ID" value="CAI4213113.1"/>
    <property type="molecule type" value="Genomic_DNA"/>
</dbReference>
<accession>A0A9P1GZG7</accession>
<dbReference type="OrthoDB" id="8864979at2759"/>
<name>A0A9P1GZG7_9PEZI</name>
<evidence type="ECO:0000313" key="3">
    <source>
        <dbReference type="Proteomes" id="UP000838763"/>
    </source>
</evidence>
<protein>
    <recommendedName>
        <fullName evidence="4">Siroheme synthase</fullName>
    </recommendedName>
</protein>
<dbReference type="Pfam" id="PF13092">
    <property type="entry name" value="CENP-L"/>
    <property type="match status" value="1"/>
</dbReference>
<evidence type="ECO:0000313" key="2">
    <source>
        <dbReference type="EMBL" id="CAI4213113.1"/>
    </source>
</evidence>
<evidence type="ECO:0008006" key="4">
    <source>
        <dbReference type="Google" id="ProtNLM"/>
    </source>
</evidence>
<keyword evidence="3" id="KW-1185">Reference proteome</keyword>
<feature type="region of interest" description="Disordered" evidence="1">
    <location>
        <begin position="179"/>
        <end position="202"/>
    </location>
</feature>
<dbReference type="Proteomes" id="UP000838763">
    <property type="component" value="Unassembled WGS sequence"/>
</dbReference>
<reference evidence="2" key="1">
    <citation type="submission" date="2022-11" db="EMBL/GenBank/DDBJ databases">
        <authorList>
            <person name="Scott C."/>
            <person name="Bruce N."/>
        </authorList>
    </citation>
    <scope>NUCLEOTIDE SEQUENCE</scope>
</reference>